<accession>A0A8A1LZ23</accession>
<reference evidence="1" key="1">
    <citation type="submission" date="2021-01" db="EMBL/GenBank/DDBJ databases">
        <title>Chromosome-level genome assembly of a human fungal pathogen reveals clustering of transcriptionally co-regulated genes.</title>
        <authorList>
            <person name="Voorhies M."/>
            <person name="Cohen S."/>
            <person name="Shea T.P."/>
            <person name="Petrus S."/>
            <person name="Munoz J.F."/>
            <person name="Poplawski S."/>
            <person name="Goldman W.E."/>
            <person name="Michael T."/>
            <person name="Cuomo C.A."/>
            <person name="Sil A."/>
            <person name="Beyhan S."/>
        </authorList>
    </citation>
    <scope>NUCLEOTIDE SEQUENCE</scope>
    <source>
        <strain evidence="1">H88</strain>
    </source>
</reference>
<dbReference type="VEuPathDB" id="FungiDB:I7I53_11896"/>
<organism evidence="1 2">
    <name type="scientific">Ajellomyces capsulatus (strain H88)</name>
    <name type="common">Darling's disease fungus</name>
    <name type="synonym">Histoplasma capsulatum</name>
    <dbReference type="NCBI Taxonomy" id="544711"/>
    <lineage>
        <taxon>Eukaryota</taxon>
        <taxon>Fungi</taxon>
        <taxon>Dikarya</taxon>
        <taxon>Ascomycota</taxon>
        <taxon>Pezizomycotina</taxon>
        <taxon>Eurotiomycetes</taxon>
        <taxon>Eurotiomycetidae</taxon>
        <taxon>Onygenales</taxon>
        <taxon>Ajellomycetaceae</taxon>
        <taxon>Histoplasma</taxon>
    </lineage>
</organism>
<proteinExistence type="predicted"/>
<dbReference type="Proteomes" id="UP000663419">
    <property type="component" value="Chromosome 6"/>
</dbReference>
<protein>
    <submittedName>
        <fullName evidence="1">Uncharacterized protein</fullName>
    </submittedName>
</protein>
<evidence type="ECO:0000313" key="1">
    <source>
        <dbReference type="EMBL" id="QSS57644.1"/>
    </source>
</evidence>
<evidence type="ECO:0000313" key="2">
    <source>
        <dbReference type="Proteomes" id="UP000663419"/>
    </source>
</evidence>
<sequence length="62" mass="7067">MQSKLRQDRAVCLAHKTAQDASMEATQTPSKGKSPARFCMKQVMEKNFEEGMKFLFDVWLVG</sequence>
<dbReference type="EMBL" id="CP069107">
    <property type="protein sequence ID" value="QSS57644.1"/>
    <property type="molecule type" value="Genomic_DNA"/>
</dbReference>
<dbReference type="AlphaFoldDB" id="A0A8A1LZ23"/>
<gene>
    <name evidence="1" type="ORF">I7I53_11896</name>
</gene>
<name>A0A8A1LZ23_AJEC8</name>